<name>A0ABU6LPH8_9ACTN</name>
<accession>A0ABU6LPH8</accession>
<organism evidence="2 3">
    <name type="scientific">Streptomyces violaceochromogenes</name>
    <dbReference type="NCBI Taxonomy" id="67377"/>
    <lineage>
        <taxon>Bacteria</taxon>
        <taxon>Bacillati</taxon>
        <taxon>Actinomycetota</taxon>
        <taxon>Actinomycetes</taxon>
        <taxon>Kitasatosporales</taxon>
        <taxon>Streptomycetaceae</taxon>
        <taxon>Streptomyces</taxon>
    </lineage>
</organism>
<feature type="region of interest" description="Disordered" evidence="1">
    <location>
        <begin position="38"/>
        <end position="64"/>
    </location>
</feature>
<gene>
    <name evidence="2" type="ORF">RFN57_03585</name>
</gene>
<proteinExistence type="predicted"/>
<feature type="compositionally biased region" description="Basic and acidic residues" evidence="1">
    <location>
        <begin position="42"/>
        <end position="64"/>
    </location>
</feature>
<sequence>MPAVRAVVVHRHRLPARGGTRPGLGRLLCTDGGERMITSLTDEERKELSRKVAETNKRSQDRPR</sequence>
<dbReference type="RefSeq" id="WP_191848651.1">
    <property type="nucleotide sequence ID" value="NZ_BMUO01000015.1"/>
</dbReference>
<evidence type="ECO:0000313" key="3">
    <source>
        <dbReference type="Proteomes" id="UP001353952"/>
    </source>
</evidence>
<protein>
    <submittedName>
        <fullName evidence="2">Uncharacterized protein</fullName>
    </submittedName>
</protein>
<dbReference type="EMBL" id="JAYXNZ010000002">
    <property type="protein sequence ID" value="MEC7051388.1"/>
    <property type="molecule type" value="Genomic_DNA"/>
</dbReference>
<keyword evidence="3" id="KW-1185">Reference proteome</keyword>
<reference evidence="2 3" key="1">
    <citation type="submission" date="2024-01" db="EMBL/GenBank/DDBJ databases">
        <title>Genome analysis.</title>
        <authorList>
            <person name="Zhang K."/>
        </authorList>
    </citation>
    <scope>NUCLEOTIDE SEQUENCE [LARGE SCALE GENOMIC DNA]</scope>
    <source>
        <strain evidence="2 3">CGMCC 4.1753</strain>
    </source>
</reference>
<dbReference type="Proteomes" id="UP001353952">
    <property type="component" value="Unassembled WGS sequence"/>
</dbReference>
<evidence type="ECO:0000313" key="2">
    <source>
        <dbReference type="EMBL" id="MEC7051388.1"/>
    </source>
</evidence>
<comment type="caution">
    <text evidence="2">The sequence shown here is derived from an EMBL/GenBank/DDBJ whole genome shotgun (WGS) entry which is preliminary data.</text>
</comment>
<evidence type="ECO:0000256" key="1">
    <source>
        <dbReference type="SAM" id="MobiDB-lite"/>
    </source>
</evidence>